<protein>
    <submittedName>
        <fullName evidence="3">RCC1 and BTB domain-containing protein 1</fullName>
    </submittedName>
</protein>
<dbReference type="InterPro" id="IPR011333">
    <property type="entry name" value="SKP1/BTB/POZ_sf"/>
</dbReference>
<proteinExistence type="predicted"/>
<dbReference type="InterPro" id="IPR000210">
    <property type="entry name" value="BTB/POZ_dom"/>
</dbReference>
<dbReference type="PANTHER" id="PTHR45982:SF1">
    <property type="entry name" value="REGULATOR OF CHROMOSOME CONDENSATION"/>
    <property type="match status" value="1"/>
</dbReference>
<organism evidence="3 4">
    <name type="scientific">Dermatophagoides pteronyssinus</name>
    <name type="common">European house dust mite</name>
    <dbReference type="NCBI Taxonomy" id="6956"/>
    <lineage>
        <taxon>Eukaryota</taxon>
        <taxon>Metazoa</taxon>
        <taxon>Ecdysozoa</taxon>
        <taxon>Arthropoda</taxon>
        <taxon>Chelicerata</taxon>
        <taxon>Arachnida</taxon>
        <taxon>Acari</taxon>
        <taxon>Acariformes</taxon>
        <taxon>Sarcoptiformes</taxon>
        <taxon>Astigmata</taxon>
        <taxon>Psoroptidia</taxon>
        <taxon>Analgoidea</taxon>
        <taxon>Pyroglyphidae</taxon>
        <taxon>Dermatophagoidinae</taxon>
        <taxon>Dermatophagoides</taxon>
    </lineage>
</organism>
<gene>
    <name evidence="3" type="primary">RCBTB1_7</name>
    <name evidence="3" type="ORF">DERP_008495</name>
</gene>
<evidence type="ECO:0000259" key="2">
    <source>
        <dbReference type="PROSITE" id="PS50097"/>
    </source>
</evidence>
<dbReference type="InterPro" id="IPR051553">
    <property type="entry name" value="Ran_GTPase-activating"/>
</dbReference>
<evidence type="ECO:0000313" key="4">
    <source>
        <dbReference type="Proteomes" id="UP000887458"/>
    </source>
</evidence>
<sequence>MMAKIVDKIVDIDIFQDTFYAIDQNFLNSIVSIASLFNDGKNFLMMTKDSTFAYGDRICKMLSLEHDSSKPQKISSLNDKKIVQVDSGYNFVVLLTNDGYVYVASDDNAWDTGKTFKLITLNNNDDRFKMIACGASDLLLLRNDGTVFKSFKSKFIISNETKKKSFYSVDDLKNVKLIACGLSHWFALTNRKKLYSWGKNDLGQLGLGYHYDVSQPTLSLLSGESIKDIASGRVFFLIFTRKWGTLFFYCVKNSHPSPFTFGLTPTFYQLEDCKHLLCKPEESIRLLFNNPDNYDVEFIIGKQQQRIVACKCYLKSVSEYFRTMLSGKWLEKDRIMIDSYSYDTYYSYLNMLHCGPKDSIKINADNIGEFTDLAHCYCDQELLGYCKNFIRKELNEKTLQIYLPLIVKYQLDELNVDKIVDIDIFHDTFYAIDKNFIESIVSIASLFNDGQNFLLMTKDSLFAYGNRICKMLSLESDSSKPQKISLFNNMKIVQVDSGDNFVVLLTKNGHVYIASDDDIWDTKKTFKLITINNNDDNDDRFKMIACGASNLLLLRNDGTVFKNIHNSPLMLDGSKSNVNECIEPVKGLENVKLIACGKYHCLALTNGQKLYSWGSNNHGQLSLGHRKNVSESTLFLIPGDTFNSRIKDIASGESFSLFLLENDELYFCGIDLADVYKSCNHKRIVLPKLVLSEVERIATFKYGKFVLAYSKSSYYVWGKIYGRHWPSFTKLNFQPKSFAAIVAKYSPSPLTFGLTSTFYQLDDCKHSLCKPEESIRLLFDNPDNYDVEFIIGKQQQRIVASKCYLKSVSEYFRKMLSGKWRENDRIMIDSYSYDTYYSYLNMLHCGHKDSIKINTENIAELTDLAHCYCDEKLLEYCKYFIQNDLNEKTLQIYLPLISKYQLDELNGKLRQIAYDKLFPEIQNNYQQEIENSVQDFLQNYLEKQQSSSESIDSSNKKPKIE</sequence>
<dbReference type="InterPro" id="IPR009091">
    <property type="entry name" value="RCC1/BLIP-II"/>
</dbReference>
<dbReference type="InterPro" id="IPR000408">
    <property type="entry name" value="Reg_chr_condens"/>
</dbReference>
<name>A0ABQ8IVS2_DERPT</name>
<accession>A0ABQ8IVS2</accession>
<keyword evidence="4" id="KW-1185">Reference proteome</keyword>
<dbReference type="Pfam" id="PF00415">
    <property type="entry name" value="RCC1"/>
    <property type="match status" value="1"/>
</dbReference>
<reference evidence="3 4" key="1">
    <citation type="journal article" date="2018" name="J. Allergy Clin. Immunol.">
        <title>High-quality assembly of Dermatophagoides pteronyssinus genome and transcriptome reveals a wide range of novel allergens.</title>
        <authorList>
            <person name="Liu X.Y."/>
            <person name="Yang K.Y."/>
            <person name="Wang M.Q."/>
            <person name="Kwok J.S."/>
            <person name="Zeng X."/>
            <person name="Yang Z."/>
            <person name="Xiao X.J."/>
            <person name="Lau C.P."/>
            <person name="Li Y."/>
            <person name="Huang Z.M."/>
            <person name="Ba J.G."/>
            <person name="Yim A.K."/>
            <person name="Ouyang C.Y."/>
            <person name="Ngai S.M."/>
            <person name="Chan T.F."/>
            <person name="Leung E.L."/>
            <person name="Liu L."/>
            <person name="Liu Z.G."/>
            <person name="Tsui S.K."/>
        </authorList>
    </citation>
    <scope>NUCLEOTIDE SEQUENCE [LARGE SCALE GENOMIC DNA]</scope>
    <source>
        <strain evidence="3">Derp</strain>
    </source>
</reference>
<dbReference type="SUPFAM" id="SSF50985">
    <property type="entry name" value="RCC1/BLIP-II"/>
    <property type="match status" value="2"/>
</dbReference>
<feature type="repeat" description="RCC1" evidence="1">
    <location>
        <begin position="192"/>
        <end position="242"/>
    </location>
</feature>
<dbReference type="SUPFAM" id="SSF54695">
    <property type="entry name" value="POZ domain"/>
    <property type="match status" value="2"/>
</dbReference>
<comment type="caution">
    <text evidence="3">The sequence shown here is derived from an EMBL/GenBank/DDBJ whole genome shotgun (WGS) entry which is preliminary data.</text>
</comment>
<dbReference type="Gene3D" id="3.30.710.10">
    <property type="entry name" value="Potassium Channel Kv1.1, Chain A"/>
    <property type="match status" value="2"/>
</dbReference>
<dbReference type="PANTHER" id="PTHR45982">
    <property type="entry name" value="REGULATOR OF CHROMOSOME CONDENSATION"/>
    <property type="match status" value="1"/>
</dbReference>
<dbReference type="SMART" id="SM00225">
    <property type="entry name" value="BTB"/>
    <property type="match status" value="2"/>
</dbReference>
<dbReference type="PROSITE" id="PS50097">
    <property type="entry name" value="BTB"/>
    <property type="match status" value="2"/>
</dbReference>
<feature type="repeat" description="RCC1" evidence="1">
    <location>
        <begin position="608"/>
        <end position="662"/>
    </location>
</feature>
<feature type="domain" description="BTB" evidence="2">
    <location>
        <begin position="785"/>
        <end position="846"/>
    </location>
</feature>
<dbReference type="EMBL" id="NJHN03000112">
    <property type="protein sequence ID" value="KAH9414296.1"/>
    <property type="molecule type" value="Genomic_DNA"/>
</dbReference>
<dbReference type="Pfam" id="PF00651">
    <property type="entry name" value="BTB"/>
    <property type="match status" value="2"/>
</dbReference>
<dbReference type="PROSITE" id="PS50012">
    <property type="entry name" value="RCC1_3"/>
    <property type="match status" value="3"/>
</dbReference>
<dbReference type="Proteomes" id="UP000887458">
    <property type="component" value="Unassembled WGS sequence"/>
</dbReference>
<feature type="repeat" description="RCC1" evidence="1">
    <location>
        <begin position="459"/>
        <end position="508"/>
    </location>
</feature>
<dbReference type="Pfam" id="PF13540">
    <property type="entry name" value="RCC1_2"/>
    <property type="match status" value="1"/>
</dbReference>
<reference evidence="3 4" key="2">
    <citation type="journal article" date="2022" name="Mol. Biol. Evol.">
        <title>Comparative Genomics Reveals Insights into the Divergent Evolution of Astigmatic Mites and Household Pest Adaptations.</title>
        <authorList>
            <person name="Xiong Q."/>
            <person name="Wan A.T."/>
            <person name="Liu X."/>
            <person name="Fung C.S."/>
            <person name="Xiao X."/>
            <person name="Malainual N."/>
            <person name="Hou J."/>
            <person name="Wang L."/>
            <person name="Wang M."/>
            <person name="Yang K.Y."/>
            <person name="Cui Y."/>
            <person name="Leung E.L."/>
            <person name="Nong W."/>
            <person name="Shin S.K."/>
            <person name="Au S.W."/>
            <person name="Jeong K.Y."/>
            <person name="Chew F.T."/>
            <person name="Hui J.H."/>
            <person name="Leung T.F."/>
            <person name="Tungtrongchitr A."/>
            <person name="Zhong N."/>
            <person name="Liu Z."/>
            <person name="Tsui S.K."/>
        </authorList>
    </citation>
    <scope>NUCLEOTIDE SEQUENCE [LARGE SCALE GENOMIC DNA]</scope>
    <source>
        <strain evidence="3">Derp</strain>
    </source>
</reference>
<evidence type="ECO:0000256" key="1">
    <source>
        <dbReference type="PROSITE-ProRule" id="PRU00235"/>
    </source>
</evidence>
<dbReference type="Gene3D" id="2.130.10.30">
    <property type="entry name" value="Regulator of chromosome condensation 1/beta-lactamase-inhibitor protein II"/>
    <property type="match status" value="3"/>
</dbReference>
<evidence type="ECO:0000313" key="3">
    <source>
        <dbReference type="EMBL" id="KAH9414296.1"/>
    </source>
</evidence>
<feature type="domain" description="BTB" evidence="2">
    <location>
        <begin position="294"/>
        <end position="355"/>
    </location>
</feature>